<dbReference type="RefSeq" id="WP_003139619.1">
    <property type="nucleotide sequence ID" value="NC_008463.1"/>
</dbReference>
<organism evidence="1 2">
    <name type="scientific">Pseudomonas aeruginosa (strain UCBPP-PA14)</name>
    <dbReference type="NCBI Taxonomy" id="208963"/>
    <lineage>
        <taxon>Bacteria</taxon>
        <taxon>Pseudomonadati</taxon>
        <taxon>Pseudomonadota</taxon>
        <taxon>Gammaproteobacteria</taxon>
        <taxon>Pseudomonadales</taxon>
        <taxon>Pseudomonadaceae</taxon>
        <taxon>Pseudomonas</taxon>
    </lineage>
</organism>
<dbReference type="BioCyc" id="PAER208963:G1G74-3155-MONOMER"/>
<sequence>MSAVERDPAVQATLWRQRVFEVHAAMSAYVAERHRREDLGDWVATSARIFADLPATDDLRAEAWQAVFFRAQALIEQFIVARPADYRLDDWARATARIYRALEPAGRGDPASAADRLARQAALYGSRFEVQAEAGGRAVFHNRHCAIWDYRERARARGVPITLESACTYCTKLLSAFVAASDCRADWRLYEEPQGHGCVWTITADSLNQGAGVHERDH</sequence>
<dbReference type="AlphaFoldDB" id="A0A0H2ZAP1"/>
<dbReference type="EMBL" id="CP000438">
    <property type="protein sequence ID" value="ABJ11270.1"/>
    <property type="molecule type" value="Genomic_DNA"/>
</dbReference>
<protein>
    <submittedName>
        <fullName evidence="1">Uncharacterized protein</fullName>
    </submittedName>
</protein>
<evidence type="ECO:0000313" key="2">
    <source>
        <dbReference type="Proteomes" id="UP000000653"/>
    </source>
</evidence>
<dbReference type="HOGENOM" id="CLU_1249778_0_0_6"/>
<reference evidence="1 2" key="1">
    <citation type="journal article" date="2006" name="Genome Biol.">
        <title>Genomic analysis reveals that Pseudomonas aeruginosa virulence is combinatorial.</title>
        <authorList>
            <person name="Lee D.G."/>
            <person name="Urbach J.M."/>
            <person name="Wu G."/>
            <person name="Liberati N.T."/>
            <person name="Feinbaum R.L."/>
            <person name="Miyata S."/>
            <person name="Diggins L.T."/>
            <person name="He J."/>
            <person name="Saucier M."/>
            <person name="Deziel E."/>
            <person name="Friedman L."/>
            <person name="Li L."/>
            <person name="Grills G."/>
            <person name="Montgomery K."/>
            <person name="Kucherlapati R."/>
            <person name="Rahme L.G."/>
            <person name="Ausubel F.M."/>
        </authorList>
    </citation>
    <scope>NUCLEOTIDE SEQUENCE [LARGE SCALE GENOMIC DNA]</scope>
    <source>
        <strain evidence="1 2">UCBPP-PA14</strain>
    </source>
</reference>
<dbReference type="KEGG" id="pau:PA14_37520"/>
<name>A0A0H2ZAP1_PSEAB</name>
<evidence type="ECO:0000313" key="1">
    <source>
        <dbReference type="EMBL" id="ABJ11270.1"/>
    </source>
</evidence>
<accession>A0A0H2ZAP1</accession>
<gene>
    <name evidence="1" type="ordered locus">PA14_37520</name>
</gene>
<dbReference type="Proteomes" id="UP000000653">
    <property type="component" value="Chromosome"/>
</dbReference>
<proteinExistence type="predicted"/>